<dbReference type="InterPro" id="IPR036010">
    <property type="entry name" value="2Fe-2S_ferredoxin-like_sf"/>
</dbReference>
<dbReference type="PROSITE" id="PS51085">
    <property type="entry name" value="2FE2S_FER_2"/>
    <property type="match status" value="1"/>
</dbReference>
<name>A0A511DPY9_9PSEU</name>
<dbReference type="Pfam" id="PF00175">
    <property type="entry name" value="NAD_binding_1"/>
    <property type="match status" value="1"/>
</dbReference>
<protein>
    <submittedName>
        <fullName evidence="6">Phenol hydroxylase P5 protein</fullName>
    </submittedName>
</protein>
<dbReference type="Gene3D" id="2.40.30.10">
    <property type="entry name" value="Translation factors"/>
    <property type="match status" value="1"/>
</dbReference>
<proteinExistence type="predicted"/>
<dbReference type="OrthoDB" id="4307358at2"/>
<evidence type="ECO:0000256" key="2">
    <source>
        <dbReference type="ARBA" id="ARBA00022714"/>
    </source>
</evidence>
<dbReference type="PROSITE" id="PS00197">
    <property type="entry name" value="2FE2S_FER_1"/>
    <property type="match status" value="1"/>
</dbReference>
<dbReference type="SUPFAM" id="SSF63380">
    <property type="entry name" value="Riboflavin synthase domain-like"/>
    <property type="match status" value="1"/>
</dbReference>
<dbReference type="InterPro" id="IPR012675">
    <property type="entry name" value="Beta-grasp_dom_sf"/>
</dbReference>
<dbReference type="Proteomes" id="UP000321685">
    <property type="component" value="Unassembled WGS sequence"/>
</dbReference>
<dbReference type="EMBL" id="BJVJ01000121">
    <property type="protein sequence ID" value="GEL26902.1"/>
    <property type="molecule type" value="Genomic_DNA"/>
</dbReference>
<keyword evidence="7" id="KW-1185">Reference proteome</keyword>
<dbReference type="GO" id="GO:0016491">
    <property type="term" value="F:oxidoreductase activity"/>
    <property type="evidence" value="ECO:0007669"/>
    <property type="project" value="InterPro"/>
</dbReference>
<dbReference type="Gene3D" id="3.40.50.80">
    <property type="entry name" value="Nucleotide-binding domain of ferredoxin-NADP reductase (FNR) module"/>
    <property type="match status" value="1"/>
</dbReference>
<gene>
    <name evidence="6" type="primary">mphP</name>
    <name evidence="6" type="ORF">PSU4_58560</name>
</gene>
<dbReference type="Pfam" id="PF00111">
    <property type="entry name" value="Fer2"/>
    <property type="match status" value="1"/>
</dbReference>
<sequence length="357" mass="38153">MTELGRLRGITVHPFGARIPVEPGERLLDAILRAGRYVPFGCNHGGCGTCVATVVSGDVEQDPATLTTLDARSREEGRVLLCSSQLRSSDAEVDVGDTGIVESEFAGAGSVDTTTTVTDVLRPAAGLFLLRLRPPESWAPRPGQFVQLALPGGDAWRSYSVASRAESSTVDLVIRRVEGGVFNTALDGLRPGDDVRVRGPFGAFTVRTSHRAKLFVGGGAGIGPLRPMILQTLERGDDAPVHLVHTGRDESDLAFREEFIALAEKFDHFTYDPLVTVGVTPGVRGADLAADAVDQHHSARTLRRSEAYLCGPDAFVDRLADHLITNGLRDRYLAADRFTASSGSTLGVAPPQDRKSS</sequence>
<accession>A0A511DPY9</accession>
<evidence type="ECO:0000256" key="3">
    <source>
        <dbReference type="ARBA" id="ARBA00023014"/>
    </source>
</evidence>
<feature type="domain" description="2Fe-2S ferredoxin-type" evidence="4">
    <location>
        <begin position="8"/>
        <end position="99"/>
    </location>
</feature>
<evidence type="ECO:0000256" key="1">
    <source>
        <dbReference type="ARBA" id="ARBA00001974"/>
    </source>
</evidence>
<dbReference type="InterPro" id="IPR050415">
    <property type="entry name" value="MRET"/>
</dbReference>
<evidence type="ECO:0000259" key="4">
    <source>
        <dbReference type="PROSITE" id="PS51085"/>
    </source>
</evidence>
<reference evidence="6 7" key="1">
    <citation type="submission" date="2019-07" db="EMBL/GenBank/DDBJ databases">
        <title>Whole genome shotgun sequence of Pseudonocardia sulfidoxydans NBRC 16205.</title>
        <authorList>
            <person name="Hosoyama A."/>
            <person name="Uohara A."/>
            <person name="Ohji S."/>
            <person name="Ichikawa N."/>
        </authorList>
    </citation>
    <scope>NUCLEOTIDE SEQUENCE [LARGE SCALE GENOMIC DNA]</scope>
    <source>
        <strain evidence="6 7">NBRC 16205</strain>
    </source>
</reference>
<dbReference type="RefSeq" id="WP_147115714.1">
    <property type="nucleotide sequence ID" value="NZ_BJVJ01000121.1"/>
</dbReference>
<dbReference type="Pfam" id="PF00970">
    <property type="entry name" value="FAD_binding_6"/>
    <property type="match status" value="1"/>
</dbReference>
<organism evidence="6 7">
    <name type="scientific">Pseudonocardia sulfidoxydans NBRC 16205</name>
    <dbReference type="NCBI Taxonomy" id="1223511"/>
    <lineage>
        <taxon>Bacteria</taxon>
        <taxon>Bacillati</taxon>
        <taxon>Actinomycetota</taxon>
        <taxon>Actinomycetes</taxon>
        <taxon>Pseudonocardiales</taxon>
        <taxon>Pseudonocardiaceae</taxon>
        <taxon>Pseudonocardia</taxon>
    </lineage>
</organism>
<keyword evidence="2" id="KW-0479">Metal-binding</keyword>
<dbReference type="InterPro" id="IPR008333">
    <property type="entry name" value="Cbr1-like_FAD-bd_dom"/>
</dbReference>
<evidence type="ECO:0000313" key="7">
    <source>
        <dbReference type="Proteomes" id="UP000321685"/>
    </source>
</evidence>
<dbReference type="SUPFAM" id="SSF54292">
    <property type="entry name" value="2Fe-2S ferredoxin-like"/>
    <property type="match status" value="1"/>
</dbReference>
<dbReference type="PANTHER" id="PTHR47354">
    <property type="entry name" value="NADH OXIDOREDUCTASE HCR"/>
    <property type="match status" value="1"/>
</dbReference>
<keyword evidence="2" id="KW-0001">2Fe-2S</keyword>
<keyword evidence="2" id="KW-0408">Iron</keyword>
<evidence type="ECO:0000259" key="5">
    <source>
        <dbReference type="PROSITE" id="PS51384"/>
    </source>
</evidence>
<dbReference type="GO" id="GO:0051537">
    <property type="term" value="F:2 iron, 2 sulfur cluster binding"/>
    <property type="evidence" value="ECO:0007669"/>
    <property type="project" value="UniProtKB-KW"/>
</dbReference>
<dbReference type="PANTHER" id="PTHR47354:SF5">
    <property type="entry name" value="PROTEIN RFBI"/>
    <property type="match status" value="1"/>
</dbReference>
<dbReference type="Gene3D" id="3.10.20.30">
    <property type="match status" value="1"/>
</dbReference>
<feature type="domain" description="FAD-binding FR-type" evidence="5">
    <location>
        <begin position="110"/>
        <end position="207"/>
    </location>
</feature>
<evidence type="ECO:0000313" key="6">
    <source>
        <dbReference type="EMBL" id="GEL26902.1"/>
    </source>
</evidence>
<dbReference type="InterPro" id="IPR001041">
    <property type="entry name" value="2Fe-2S_ferredoxin-type"/>
</dbReference>
<dbReference type="SUPFAM" id="SSF52343">
    <property type="entry name" value="Ferredoxin reductase-like, C-terminal NADP-linked domain"/>
    <property type="match status" value="1"/>
</dbReference>
<dbReference type="PROSITE" id="PS51384">
    <property type="entry name" value="FAD_FR"/>
    <property type="match status" value="1"/>
</dbReference>
<dbReference type="InterPro" id="IPR017938">
    <property type="entry name" value="Riboflavin_synthase-like_b-brl"/>
</dbReference>
<dbReference type="AlphaFoldDB" id="A0A511DPY9"/>
<dbReference type="InterPro" id="IPR017927">
    <property type="entry name" value="FAD-bd_FR_type"/>
</dbReference>
<dbReference type="InterPro" id="IPR006058">
    <property type="entry name" value="2Fe2S_fd_BS"/>
</dbReference>
<comment type="caution">
    <text evidence="6">The sequence shown here is derived from an EMBL/GenBank/DDBJ whole genome shotgun (WGS) entry which is preliminary data.</text>
</comment>
<dbReference type="InterPro" id="IPR001433">
    <property type="entry name" value="OxRdtase_FAD/NAD-bd"/>
</dbReference>
<dbReference type="CDD" id="cd00207">
    <property type="entry name" value="fer2"/>
    <property type="match status" value="1"/>
</dbReference>
<keyword evidence="3" id="KW-0411">Iron-sulfur</keyword>
<dbReference type="InterPro" id="IPR039261">
    <property type="entry name" value="FNR_nucleotide-bd"/>
</dbReference>
<dbReference type="PRINTS" id="PR00410">
    <property type="entry name" value="PHEHYDRXLASE"/>
</dbReference>
<comment type="cofactor">
    <cofactor evidence="1">
        <name>FAD</name>
        <dbReference type="ChEBI" id="CHEBI:57692"/>
    </cofactor>
</comment>